<evidence type="ECO:0008006" key="3">
    <source>
        <dbReference type="Google" id="ProtNLM"/>
    </source>
</evidence>
<accession>A0A177L4M6</accession>
<comment type="caution">
    <text evidence="1">The sequence shown here is derived from an EMBL/GenBank/DDBJ whole genome shotgun (WGS) entry which is preliminary data.</text>
</comment>
<dbReference type="RefSeq" id="WP_063966458.1">
    <property type="nucleotide sequence ID" value="NZ_JBCNAN010000090.1"/>
</dbReference>
<dbReference type="PROSITE" id="PS51257">
    <property type="entry name" value="PROKAR_LIPOPROTEIN"/>
    <property type="match status" value="1"/>
</dbReference>
<dbReference type="EMBL" id="LQWY01000057">
    <property type="protein sequence ID" value="OAH59731.1"/>
    <property type="molecule type" value="Genomic_DNA"/>
</dbReference>
<dbReference type="Proteomes" id="UP000076935">
    <property type="component" value="Unassembled WGS sequence"/>
</dbReference>
<sequence length="142" mass="16590">MQQRLVYFLISLTALFLIGCSDEAPKEFNLDQLTRVVVQEINKGTQNEIIIMEEKDLESIREVFKEIKWEPGSMVDIEGERSAEATLCYTYDKNMPERLFVYEVYLMKEGTISLQSENEEEGYGELSKEHAESLKTLFFRNK</sequence>
<name>A0A177L4M6_9BACI</name>
<gene>
    <name evidence="1" type="ORF">AWH49_18300</name>
</gene>
<reference evidence="1 2" key="1">
    <citation type="submission" date="2016-01" db="EMBL/GenBank/DDBJ databases">
        <title>Investigation of taxonomic status of Bacillus aminovorans.</title>
        <authorList>
            <person name="Verma A."/>
            <person name="Pal Y."/>
            <person name="Krishnamurthi S."/>
        </authorList>
    </citation>
    <scope>NUCLEOTIDE SEQUENCE [LARGE SCALE GENOMIC DNA]</scope>
    <source>
        <strain evidence="1 2">DSM 1314</strain>
    </source>
</reference>
<proteinExistence type="predicted"/>
<keyword evidence="2" id="KW-1185">Reference proteome</keyword>
<evidence type="ECO:0000313" key="2">
    <source>
        <dbReference type="Proteomes" id="UP000076935"/>
    </source>
</evidence>
<organism evidence="1 2">
    <name type="scientific">Domibacillus aminovorans</name>
    <dbReference type="NCBI Taxonomy" id="29332"/>
    <lineage>
        <taxon>Bacteria</taxon>
        <taxon>Bacillati</taxon>
        <taxon>Bacillota</taxon>
        <taxon>Bacilli</taxon>
        <taxon>Bacillales</taxon>
        <taxon>Bacillaceae</taxon>
        <taxon>Domibacillus</taxon>
    </lineage>
</organism>
<protein>
    <recommendedName>
        <fullName evidence="3">Lipoprotein</fullName>
    </recommendedName>
</protein>
<dbReference type="AlphaFoldDB" id="A0A177L4M6"/>
<evidence type="ECO:0000313" key="1">
    <source>
        <dbReference type="EMBL" id="OAH59731.1"/>
    </source>
</evidence>